<feature type="region of interest" description="Disordered" evidence="2">
    <location>
        <begin position="872"/>
        <end position="898"/>
    </location>
</feature>
<dbReference type="EMBL" id="LNZH02000134">
    <property type="protein sequence ID" value="OCB90390.1"/>
    <property type="molecule type" value="Genomic_DNA"/>
</dbReference>
<keyword evidence="1" id="KW-0175">Coiled coil</keyword>
<reference evidence="5" key="1">
    <citation type="submission" date="2016-06" db="EMBL/GenBank/DDBJ databases">
        <title>Draft Genome sequence of the fungus Inonotus baumii.</title>
        <authorList>
            <person name="Zhu H."/>
            <person name="Lin W."/>
        </authorList>
    </citation>
    <scope>NUCLEOTIDE SEQUENCE</scope>
    <source>
        <strain evidence="5">821</strain>
    </source>
</reference>
<name>A0A9Q5N858_SANBA</name>
<dbReference type="InterPro" id="IPR035899">
    <property type="entry name" value="DBL_dom_sf"/>
</dbReference>
<feature type="region of interest" description="Disordered" evidence="2">
    <location>
        <begin position="396"/>
        <end position="439"/>
    </location>
</feature>
<accession>A0A9Q5N858</accession>
<dbReference type="InterPro" id="IPR011993">
    <property type="entry name" value="PH-like_dom_sf"/>
</dbReference>
<dbReference type="SUPFAM" id="SSF50729">
    <property type="entry name" value="PH domain-like"/>
    <property type="match status" value="1"/>
</dbReference>
<feature type="compositionally biased region" description="Low complexity" evidence="2">
    <location>
        <begin position="2065"/>
        <end position="2077"/>
    </location>
</feature>
<feature type="compositionally biased region" description="Basic residues" evidence="2">
    <location>
        <begin position="2131"/>
        <end position="2142"/>
    </location>
</feature>
<comment type="caution">
    <text evidence="5">The sequence shown here is derived from an EMBL/GenBank/DDBJ whole genome shotgun (WGS) entry which is preliminary data.</text>
</comment>
<dbReference type="PANTHER" id="PTHR12673">
    <property type="entry name" value="FACIOGENITAL DYSPLASIA PROTEIN"/>
    <property type="match status" value="1"/>
</dbReference>
<dbReference type="Gene3D" id="2.30.29.30">
    <property type="entry name" value="Pleckstrin-homology domain (PH domain)/Phosphotyrosine-binding domain (PTB)"/>
    <property type="match status" value="1"/>
</dbReference>
<dbReference type="Gene3D" id="1.10.287.1490">
    <property type="match status" value="1"/>
</dbReference>
<feature type="domain" description="PH" evidence="3">
    <location>
        <begin position="340"/>
        <end position="506"/>
    </location>
</feature>
<dbReference type="PANTHER" id="PTHR12673:SF270">
    <property type="entry name" value="FYVE-TYPE DOMAIN-CONTAINING PROTEIN"/>
    <property type="match status" value="1"/>
</dbReference>
<feature type="compositionally biased region" description="Polar residues" evidence="2">
    <location>
        <begin position="2302"/>
        <end position="2317"/>
    </location>
</feature>
<dbReference type="InterPro" id="IPR001849">
    <property type="entry name" value="PH_domain"/>
</dbReference>
<dbReference type="PROSITE" id="PS50010">
    <property type="entry name" value="DH_2"/>
    <property type="match status" value="1"/>
</dbReference>
<organism evidence="5 6">
    <name type="scientific">Sanghuangporus baumii</name>
    <name type="common">Phellinus baumii</name>
    <dbReference type="NCBI Taxonomy" id="108892"/>
    <lineage>
        <taxon>Eukaryota</taxon>
        <taxon>Fungi</taxon>
        <taxon>Dikarya</taxon>
        <taxon>Basidiomycota</taxon>
        <taxon>Agaricomycotina</taxon>
        <taxon>Agaricomycetes</taxon>
        <taxon>Hymenochaetales</taxon>
        <taxon>Hymenochaetaceae</taxon>
        <taxon>Sanghuangporus</taxon>
    </lineage>
</organism>
<dbReference type="Pfam" id="PF00621">
    <property type="entry name" value="RhoGEF"/>
    <property type="match status" value="1"/>
</dbReference>
<evidence type="ECO:0000259" key="4">
    <source>
        <dbReference type="PROSITE" id="PS50010"/>
    </source>
</evidence>
<dbReference type="GO" id="GO:0005737">
    <property type="term" value="C:cytoplasm"/>
    <property type="evidence" value="ECO:0007669"/>
    <property type="project" value="TreeGrafter"/>
</dbReference>
<keyword evidence="6" id="KW-1185">Reference proteome</keyword>
<feature type="region of interest" description="Disordered" evidence="2">
    <location>
        <begin position="1"/>
        <end position="34"/>
    </location>
</feature>
<feature type="compositionally biased region" description="Polar residues" evidence="2">
    <location>
        <begin position="417"/>
        <end position="435"/>
    </location>
</feature>
<feature type="compositionally biased region" description="Low complexity" evidence="2">
    <location>
        <begin position="1"/>
        <end position="16"/>
    </location>
</feature>
<gene>
    <name evidence="5" type="ORF">A7U60_g2401</name>
</gene>
<feature type="compositionally biased region" description="Low complexity" evidence="2">
    <location>
        <begin position="2187"/>
        <end position="2214"/>
    </location>
</feature>
<evidence type="ECO:0000256" key="2">
    <source>
        <dbReference type="SAM" id="MobiDB-lite"/>
    </source>
</evidence>
<feature type="compositionally biased region" description="Basic and acidic residues" evidence="2">
    <location>
        <begin position="403"/>
        <end position="416"/>
    </location>
</feature>
<dbReference type="Proteomes" id="UP000757232">
    <property type="component" value="Unassembled WGS sequence"/>
</dbReference>
<dbReference type="GO" id="GO:0005085">
    <property type="term" value="F:guanyl-nucleotide exchange factor activity"/>
    <property type="evidence" value="ECO:0007669"/>
    <property type="project" value="InterPro"/>
</dbReference>
<feature type="coiled-coil region" evidence="1">
    <location>
        <begin position="995"/>
        <end position="1241"/>
    </location>
</feature>
<feature type="region of interest" description="Disordered" evidence="2">
    <location>
        <begin position="69"/>
        <end position="112"/>
    </location>
</feature>
<evidence type="ECO:0000313" key="5">
    <source>
        <dbReference type="EMBL" id="OCB90390.1"/>
    </source>
</evidence>
<dbReference type="CDD" id="cd00160">
    <property type="entry name" value="RhoGEF"/>
    <property type="match status" value="1"/>
</dbReference>
<feature type="compositionally biased region" description="Basic and acidic residues" evidence="2">
    <location>
        <begin position="926"/>
        <end position="941"/>
    </location>
</feature>
<dbReference type="PROSITE" id="PS50003">
    <property type="entry name" value="PH_DOMAIN"/>
    <property type="match status" value="1"/>
</dbReference>
<dbReference type="SMART" id="SM00325">
    <property type="entry name" value="RhoGEF"/>
    <property type="match status" value="1"/>
</dbReference>
<evidence type="ECO:0000313" key="6">
    <source>
        <dbReference type="Proteomes" id="UP000757232"/>
    </source>
</evidence>
<feature type="compositionally biased region" description="Polar residues" evidence="2">
    <location>
        <begin position="2254"/>
        <end position="2268"/>
    </location>
</feature>
<protein>
    <recommendedName>
        <fullName evidence="7">DH domain-containing protein</fullName>
    </recommendedName>
</protein>
<feature type="region of interest" description="Disordered" evidence="2">
    <location>
        <begin position="2057"/>
        <end position="2317"/>
    </location>
</feature>
<feature type="region of interest" description="Disordered" evidence="2">
    <location>
        <begin position="1536"/>
        <end position="1556"/>
    </location>
</feature>
<feature type="region of interest" description="Disordered" evidence="2">
    <location>
        <begin position="926"/>
        <end position="958"/>
    </location>
</feature>
<dbReference type="OrthoDB" id="660555at2759"/>
<sequence>MASSSTSFAFPSTESAGGSSPAPTPVPSPQRRQHLLSFRRISLPAPSNILNRHSSASLVSYDSIPQENTALNGPEASNAPQSFGVKLPNRPSAVDPGKRPHRRRDSLKPIDESKAAKRRKIITEFYETERAYVEGLDLIYTHFLTPLIESLDTTPPLLSREDLTVVFSNFIDIWNLHCSFFTSLTGLLSSPLPQSESVPPPLSSVLISHFPYLSLYTPFVSSFSEVITKLSELQSSNTSFDSFIMEREADERCGKLKLRDWLLTIVQRCPRYLLLLKDLINCTDIEDPERSSLLAAHSLLTKVTTSLDTSLHTHAQTLSLLALQRATYNLPIQLISPGRSFLKRGTLMQLDNSSVPKEREFLLFSDCLIWLANDRMIEAEWLKRKNDSGIGGAGFVRGVSSGKRPEFKRSRSKSENEIPNMTKSHQREAGTSTKKASADRSSSYEERWWFKGKAELVDTEVVLSTVREAGDERRMDILNPEMSFALYADNEQGRDDWVSSIRSAKASLLVSLNIMHPNSTLSSSSSTNHIRRSLQALPYLPEEDETQALPKRGKTFFIADPSSIDISKSARACNSCYDAVFPVIESSVSEGAISSAQSGSTLSSFPSWRTQKPMAWNFSKPSELMELDAPTSGSSKRVDVIRRSKARPLSHPVIPEVFGISFEESLRRVSRLDTGQREVADEVDLDSQHPTDVGQVLGDISNSSVSVGNLQDSVLTSYSEDISPRAKKRFSIPAIAVQTTAVTAHPKISGEGRSKRFSLVLGSKPKAAVQMSDHTQAKVNVDLRHEVCKVATMSWDFTADDLRKELKELKEKLAVQAVKVGEQETKIIRNEEELRVSRENYADALNKLRKEADRSLGLEEELKRRTDDLRNEKNARENVEEALRSAKEEREREAATAKEAQHYLNRAAVESNDYREQREKLAAEKAKLESQVRELQGELQRHQAAPPPPSRTPARPRASSLTNLNKVAMLERDIEQIRASASSSELDLTSTREKLSRVHTDLIRTENEKAALEKKLKEHEQNVKDILSEKEDLQAELDFYRERTGSQSHEDELIARLEEEEAKVALLEKQLTQASTSTHAKRAFDQLEARLSNEISRREDLEAREAQLVHDREEAFNEVDDLKRTVEELERAISQKELRISEYETQCRTLQQLLDDAKQAASHSSNMGEEQITDMVNRIARLRAERDELKAHLDFVQMEAHFKVEALEGKLANQTVNDTQLKEYQSRHAQLDRQLNGEKRSLRITLQAMVVTIQHLYAQNEHLGVSALTPTSCVYSAADSRESNQTVLEQQAALTLKEQETNDLKLRLNDVTIALRKETDLRSNFEEQVQQLEVDLDMAKQELADATEHCERLEARHSSDASHDAVVRSLKNEIEELRNRVMRRTEQIGLQQHDIKRLETNMRLTDERLEEALGELEMAETAKVAMLEDCSIAREERDDAKKTLVQAELEIERLSTHLHEVEKEARELHATLAYMQEKADIAQNDKLSTMIETVAERDSRIRTLEDKLEVSETSLRRAYEQIEGLRGELRQLQESRHQSLEGLQKDLQSSRDAASEVLEQRAQELQSLSEEVKGLKSAIGEAQSTLDAKTEDCRRAFTEVEVLTSKLADAEAKITDHALPAEQSLDEERTAHHETKRILLAKEEELKACTGHLQRLTSELHTAKASREESLRLLHSKERQLDASSAEFNRLLAELEARDGDRVQLNEMRENISHLETEKAVLVHRLAVFENETEKELSDSASLRSILEEERRLHEELIKKLESDLSSLEAENEKQKNASESVERDLKARCEETLSFLETTKAELEEKRELYDTLANEQQKTSSSREDEVVDLKQQVADLTSEIDSLQKSLQDEIDSRTRAAEAHKEELEAALDKQESLCAVESELRRTVEDYQQQLAEVRSNLMTLQDDNTALQSELDNLSGECHRANLKSQALEGQLTSNGRGLSELRSDLSRLREALSQSERSGKTAEMNLLLISQQNERTISSLRNQLKEHEKDAERIQKLQQIVGETREQISEMESLLKEKCAEIEENDDKFIQLLKEKKKLTGKVESLTKKNNALQKKLSTPSVEPSSPENSSRWRSAAAAPTTIPSGSTAPTALPTMEMSAFSSSKAKAPEADHVCSPQPETPRKTRRISGSKRRRESTPPRDEISVTTSIGKKRPLPDDSDSGCAPVEARFPDAFKAGASNSTSFPTSSSLPQMPSMPLAAEFTSTPRARRTTPRSGFTPVRGQSAALRPTLSQPSPIKKSRAAQALQATTVISDITNSPPRSKRVFTTEPGSVEPRIERPARKGWLGKIRSGANPLSRTRQQPNNESRS</sequence>
<dbReference type="Gene3D" id="1.20.900.10">
    <property type="entry name" value="Dbl homology (DH) domain"/>
    <property type="match status" value="1"/>
</dbReference>
<dbReference type="InterPro" id="IPR000219">
    <property type="entry name" value="DH_dom"/>
</dbReference>
<feature type="domain" description="DH" evidence="4">
    <location>
        <begin position="117"/>
        <end position="310"/>
    </location>
</feature>
<dbReference type="SMART" id="SM00233">
    <property type="entry name" value="PH"/>
    <property type="match status" value="1"/>
</dbReference>
<evidence type="ECO:0000259" key="3">
    <source>
        <dbReference type="PROSITE" id="PS50003"/>
    </source>
</evidence>
<proteinExistence type="predicted"/>
<dbReference type="SUPFAM" id="SSF48065">
    <property type="entry name" value="DBL homology domain (DH-domain)"/>
    <property type="match status" value="1"/>
</dbReference>
<evidence type="ECO:0008006" key="7">
    <source>
        <dbReference type="Google" id="ProtNLM"/>
    </source>
</evidence>
<evidence type="ECO:0000256" key="1">
    <source>
        <dbReference type="SAM" id="Coils"/>
    </source>
</evidence>
<dbReference type="InterPro" id="IPR051092">
    <property type="entry name" value="FYVE_RhoGEF_PH"/>
</dbReference>